<dbReference type="Proteomes" id="UP000230002">
    <property type="component" value="Unassembled WGS sequence"/>
</dbReference>
<feature type="compositionally biased region" description="Polar residues" evidence="1">
    <location>
        <begin position="1"/>
        <end position="15"/>
    </location>
</feature>
<accession>A0A2G8SGJ4</accession>
<feature type="region of interest" description="Disordered" evidence="1">
    <location>
        <begin position="1"/>
        <end position="31"/>
    </location>
</feature>
<proteinExistence type="predicted"/>
<comment type="caution">
    <text evidence="2">The sequence shown here is derived from an EMBL/GenBank/DDBJ whole genome shotgun (WGS) entry which is preliminary data.</text>
</comment>
<evidence type="ECO:0000313" key="2">
    <source>
        <dbReference type="EMBL" id="PIL32905.1"/>
    </source>
</evidence>
<evidence type="ECO:0000313" key="3">
    <source>
        <dbReference type="Proteomes" id="UP000230002"/>
    </source>
</evidence>
<sequence length="68" mass="7342">MALQVLTTSSSQNPSFELANEPQRRTGKFAGDSSAAELGVSDLRHRARLAVVSTSPCVHSLRLVYLDV</sequence>
<dbReference type="AlphaFoldDB" id="A0A2G8SGJ4"/>
<evidence type="ECO:0000256" key="1">
    <source>
        <dbReference type="SAM" id="MobiDB-lite"/>
    </source>
</evidence>
<dbReference type="EMBL" id="AYKW01000009">
    <property type="protein sequence ID" value="PIL32905.1"/>
    <property type="molecule type" value="Genomic_DNA"/>
</dbReference>
<organism evidence="2 3">
    <name type="scientific">Ganoderma sinense ZZ0214-1</name>
    <dbReference type="NCBI Taxonomy" id="1077348"/>
    <lineage>
        <taxon>Eukaryota</taxon>
        <taxon>Fungi</taxon>
        <taxon>Dikarya</taxon>
        <taxon>Basidiomycota</taxon>
        <taxon>Agaricomycotina</taxon>
        <taxon>Agaricomycetes</taxon>
        <taxon>Polyporales</taxon>
        <taxon>Polyporaceae</taxon>
        <taxon>Ganoderma</taxon>
    </lineage>
</organism>
<keyword evidence="3" id="KW-1185">Reference proteome</keyword>
<reference evidence="2 3" key="1">
    <citation type="journal article" date="2015" name="Sci. Rep.">
        <title>Chromosome-level genome map provides insights into diverse defense mechanisms in the medicinal fungus Ganoderma sinense.</title>
        <authorList>
            <person name="Zhu Y."/>
            <person name="Xu J."/>
            <person name="Sun C."/>
            <person name="Zhou S."/>
            <person name="Xu H."/>
            <person name="Nelson D.R."/>
            <person name="Qian J."/>
            <person name="Song J."/>
            <person name="Luo H."/>
            <person name="Xiang L."/>
            <person name="Li Y."/>
            <person name="Xu Z."/>
            <person name="Ji A."/>
            <person name="Wang L."/>
            <person name="Lu S."/>
            <person name="Hayward A."/>
            <person name="Sun W."/>
            <person name="Li X."/>
            <person name="Schwartz D.C."/>
            <person name="Wang Y."/>
            <person name="Chen S."/>
        </authorList>
    </citation>
    <scope>NUCLEOTIDE SEQUENCE [LARGE SCALE GENOMIC DNA]</scope>
    <source>
        <strain evidence="2 3">ZZ0214-1</strain>
    </source>
</reference>
<gene>
    <name evidence="2" type="ORF">GSI_05023</name>
</gene>
<protein>
    <submittedName>
        <fullName evidence="2">Uncharacterized protein</fullName>
    </submittedName>
</protein>
<name>A0A2G8SGJ4_9APHY</name>